<dbReference type="Pfam" id="PF09722">
    <property type="entry name" value="Xre_MbcA_ParS_C"/>
    <property type="match status" value="1"/>
</dbReference>
<evidence type="ECO:0000259" key="1">
    <source>
        <dbReference type="Pfam" id="PF09722"/>
    </source>
</evidence>
<accession>A0A091BL57</accession>
<dbReference type="STRING" id="1384054.N790_00525"/>
<dbReference type="Pfam" id="PF20432">
    <property type="entry name" value="Xre-like-HTH"/>
    <property type="match status" value="1"/>
</dbReference>
<dbReference type="GO" id="GO:0003677">
    <property type="term" value="F:DNA binding"/>
    <property type="evidence" value="ECO:0007669"/>
    <property type="project" value="InterPro"/>
</dbReference>
<evidence type="ECO:0000313" key="3">
    <source>
        <dbReference type="EMBL" id="KFN52287.1"/>
    </source>
</evidence>
<name>A0A091BL57_9GAMM</name>
<gene>
    <name evidence="3" type="ORF">N790_00525</name>
</gene>
<reference evidence="3 4" key="1">
    <citation type="submission" date="2013-09" db="EMBL/GenBank/DDBJ databases">
        <title>Genome sequencing of Arenimonas malthae.</title>
        <authorList>
            <person name="Chen F."/>
            <person name="Wang G."/>
        </authorList>
    </citation>
    <scope>NUCLEOTIDE SEQUENCE [LARGE SCALE GENOMIC DNA]</scope>
    <source>
        <strain evidence="3 4">CC-JY-1</strain>
    </source>
</reference>
<keyword evidence="4" id="KW-1185">Reference proteome</keyword>
<evidence type="ECO:0000313" key="4">
    <source>
        <dbReference type="Proteomes" id="UP000029392"/>
    </source>
</evidence>
<feature type="domain" description="Antitoxin Xre/MbcA/ParS-like toxin-binding" evidence="1">
    <location>
        <begin position="77"/>
        <end position="130"/>
    </location>
</feature>
<sequence>MNPDTCGPLPVRRDLARPALNAFFSICEKWDLTSEEARILLGSPARSTYYRWKRDRTGALTHDALERISYILGIYKALHILFGASAQADGWIKRDNSAALFGGHSALERMVGGQVADLYVVRQYLDSQRGWG</sequence>
<protein>
    <submittedName>
        <fullName evidence="3">Uncharacterized protein</fullName>
    </submittedName>
</protein>
<evidence type="ECO:0000259" key="2">
    <source>
        <dbReference type="Pfam" id="PF20432"/>
    </source>
</evidence>
<dbReference type="RefSeq" id="WP_043799491.1">
    <property type="nucleotide sequence ID" value="NZ_AVCH01000001.1"/>
</dbReference>
<dbReference type="Proteomes" id="UP000029392">
    <property type="component" value="Unassembled WGS sequence"/>
</dbReference>
<dbReference type="InterPro" id="IPR024467">
    <property type="entry name" value="Xre/MbcA/ParS-like_toxin-bd"/>
</dbReference>
<dbReference type="AlphaFoldDB" id="A0A091BL57"/>
<feature type="domain" description="Antitoxin Xre-like helix-turn-helix" evidence="2">
    <location>
        <begin position="12"/>
        <end position="73"/>
    </location>
</feature>
<proteinExistence type="predicted"/>
<dbReference type="eggNOG" id="COG5642">
    <property type="taxonomic scope" value="Bacteria"/>
</dbReference>
<organism evidence="3 4">
    <name type="scientific">Arenimonas malthae CC-JY-1</name>
    <dbReference type="NCBI Taxonomy" id="1384054"/>
    <lineage>
        <taxon>Bacteria</taxon>
        <taxon>Pseudomonadati</taxon>
        <taxon>Pseudomonadota</taxon>
        <taxon>Gammaproteobacteria</taxon>
        <taxon>Lysobacterales</taxon>
        <taxon>Lysobacteraceae</taxon>
        <taxon>Arenimonas</taxon>
    </lineage>
</organism>
<comment type="caution">
    <text evidence="3">The sequence shown here is derived from an EMBL/GenBank/DDBJ whole genome shotgun (WGS) entry which is preliminary data.</text>
</comment>
<dbReference type="InterPro" id="IPR046847">
    <property type="entry name" value="Xre-like_HTH"/>
</dbReference>
<dbReference type="OrthoDB" id="117888at2"/>
<dbReference type="EMBL" id="AVCH01000001">
    <property type="protein sequence ID" value="KFN52287.1"/>
    <property type="molecule type" value="Genomic_DNA"/>
</dbReference>